<organism evidence="4 5">
    <name type="scientific">Immersiella caudata</name>
    <dbReference type="NCBI Taxonomy" id="314043"/>
    <lineage>
        <taxon>Eukaryota</taxon>
        <taxon>Fungi</taxon>
        <taxon>Dikarya</taxon>
        <taxon>Ascomycota</taxon>
        <taxon>Pezizomycotina</taxon>
        <taxon>Sordariomycetes</taxon>
        <taxon>Sordariomycetidae</taxon>
        <taxon>Sordariales</taxon>
        <taxon>Lasiosphaeriaceae</taxon>
        <taxon>Immersiella</taxon>
    </lineage>
</organism>
<dbReference type="PANTHER" id="PTHR40619:SF3">
    <property type="entry name" value="FUNGAL STAND N-TERMINAL GOODBYE DOMAIN-CONTAINING PROTEIN"/>
    <property type="match status" value="1"/>
</dbReference>
<reference evidence="4" key="1">
    <citation type="submission" date="2023-06" db="EMBL/GenBank/DDBJ databases">
        <title>Genome-scale phylogeny and comparative genomics of the fungal order Sordariales.</title>
        <authorList>
            <consortium name="Lawrence Berkeley National Laboratory"/>
            <person name="Hensen N."/>
            <person name="Bonometti L."/>
            <person name="Westerberg I."/>
            <person name="Brannstrom I.O."/>
            <person name="Guillou S."/>
            <person name="Cros-Aarteil S."/>
            <person name="Calhoun S."/>
            <person name="Haridas S."/>
            <person name="Kuo A."/>
            <person name="Mondo S."/>
            <person name="Pangilinan J."/>
            <person name="Riley R."/>
            <person name="Labutti K."/>
            <person name="Andreopoulos B."/>
            <person name="Lipzen A."/>
            <person name="Chen C."/>
            <person name="Yanf M."/>
            <person name="Daum C."/>
            <person name="Ng V."/>
            <person name="Clum A."/>
            <person name="Steindorff A."/>
            <person name="Ohm R."/>
            <person name="Martin F."/>
            <person name="Silar P."/>
            <person name="Natvig D."/>
            <person name="Lalanne C."/>
            <person name="Gautier V."/>
            <person name="Ament-Velasquez S.L."/>
            <person name="Kruys A."/>
            <person name="Hutchinson M.I."/>
            <person name="Powell A.J."/>
            <person name="Barry K."/>
            <person name="Miller A.N."/>
            <person name="Grigoriev I.V."/>
            <person name="Debuchy R."/>
            <person name="Gladieux P."/>
            <person name="Thoren M.H."/>
            <person name="Johannesson H."/>
        </authorList>
    </citation>
    <scope>NUCLEOTIDE SEQUENCE</scope>
    <source>
        <strain evidence="4">CBS 606.72</strain>
    </source>
</reference>
<gene>
    <name evidence="4" type="ORF">B0T14DRAFT_433805</name>
</gene>
<comment type="caution">
    <text evidence="4">The sequence shown here is derived from an EMBL/GenBank/DDBJ whole genome shotgun (WGS) entry which is preliminary data.</text>
</comment>
<evidence type="ECO:0000313" key="4">
    <source>
        <dbReference type="EMBL" id="KAK0616336.1"/>
    </source>
</evidence>
<proteinExistence type="predicted"/>
<dbReference type="InterPro" id="IPR056884">
    <property type="entry name" value="NPHP3-like_N"/>
</dbReference>
<name>A0AA39WJ52_9PEZI</name>
<keyword evidence="5" id="KW-1185">Reference proteome</keyword>
<sequence>MEPPQPPLIYRRSTLTNSAAEFIEHRAGREALIQLGGVELTAEHAEDLQNQTEFIPEIDQFARKGVVFNAAKYYEESEKAMAQFQQTLERLTTTLKSRNVQKELQIADGIKSPNDPGFNLEYVLSITNMLQESRENALYAKTCKGFIRRCYRRAERHLQKDSVEAILGLIPNDMYGSVISGGFTLILAAVEKHAAQRETIQKWLATIPETLDGCQRLADLHRTSPRLHQRLNEVLVAVFSVLERIVETLSNTFETRITDSGKALSDKAERLKGIFKRPNKANSAVVKHDATAVQPLSRPSDNQDDSSKTVNGALAELKERMESFQREVDICAHERLGRIEQTVKVGALVVANEVKEAVARMEDVGNEAFTWIKNFETQLLLRVREENSVAANDLLVQFENALYRFCTSNPHFDSRTGGLDNEEMQRLSFQRETISAQDRVEKSKAAAAKWLTRLQKAVEGFNHAPKEDVEDCLSHQESLGHDEKNAASFILSSDQLDAWNRANASSIMVIDLPLPPAELNNPLSFSAAMYFFALARENKYPVLAFFCKHRNNASYEEDRSGAMAMLNSLNGQLLDFITESRQSANLERLEDKEFAKKSRTTIKYGLKLLEELLSALPTGDRVFIIIDCLSCISGSEEKGHKVIERVRRIMVGNPDIAIKLLVTDPSGDSPVRDMADETMHVPDVVDGSGTIHTTQGEDILLPETGRTDV</sequence>
<evidence type="ECO:0000256" key="2">
    <source>
        <dbReference type="SAM" id="Coils"/>
    </source>
</evidence>
<dbReference type="EMBL" id="JAULSU010000005">
    <property type="protein sequence ID" value="KAK0616336.1"/>
    <property type="molecule type" value="Genomic_DNA"/>
</dbReference>
<dbReference type="AlphaFoldDB" id="A0AA39WJ52"/>
<protein>
    <recommendedName>
        <fullName evidence="3">Nephrocystin 3-like N-terminal domain-containing protein</fullName>
    </recommendedName>
</protein>
<accession>A0AA39WJ52</accession>
<keyword evidence="2" id="KW-0175">Coiled coil</keyword>
<feature type="domain" description="Nephrocystin 3-like N-terminal" evidence="3">
    <location>
        <begin position="536"/>
        <end position="663"/>
    </location>
</feature>
<evidence type="ECO:0000256" key="1">
    <source>
        <dbReference type="ARBA" id="ARBA00022737"/>
    </source>
</evidence>
<feature type="coiled-coil region" evidence="2">
    <location>
        <begin position="307"/>
        <end position="334"/>
    </location>
</feature>
<keyword evidence="1" id="KW-0677">Repeat</keyword>
<dbReference type="Proteomes" id="UP001175000">
    <property type="component" value="Unassembled WGS sequence"/>
</dbReference>
<evidence type="ECO:0000259" key="3">
    <source>
        <dbReference type="Pfam" id="PF24883"/>
    </source>
</evidence>
<dbReference type="Pfam" id="PF24883">
    <property type="entry name" value="NPHP3_N"/>
    <property type="match status" value="1"/>
</dbReference>
<dbReference type="PANTHER" id="PTHR40619">
    <property type="entry name" value="FUNGAL STAND N-TERMINAL GOODBYE DOMAIN-CONTAINING PROTEIN"/>
    <property type="match status" value="1"/>
</dbReference>
<evidence type="ECO:0000313" key="5">
    <source>
        <dbReference type="Proteomes" id="UP001175000"/>
    </source>
</evidence>